<dbReference type="SUPFAM" id="SSF48366">
    <property type="entry name" value="Ras GEF"/>
    <property type="match status" value="1"/>
</dbReference>
<dbReference type="SMART" id="SM00147">
    <property type="entry name" value="RasGEF"/>
    <property type="match status" value="1"/>
</dbReference>
<dbReference type="SMART" id="SM00229">
    <property type="entry name" value="RasGEFN"/>
    <property type="match status" value="1"/>
</dbReference>
<feature type="compositionally biased region" description="Polar residues" evidence="3">
    <location>
        <begin position="667"/>
        <end position="678"/>
    </location>
</feature>
<dbReference type="InterPro" id="IPR036964">
    <property type="entry name" value="RASGEF_cat_dom_sf"/>
</dbReference>
<organism evidence="6 7">
    <name type="scientific">Pichia kluyveri</name>
    <name type="common">Yeast</name>
    <dbReference type="NCBI Taxonomy" id="36015"/>
    <lineage>
        <taxon>Eukaryota</taxon>
        <taxon>Fungi</taxon>
        <taxon>Dikarya</taxon>
        <taxon>Ascomycota</taxon>
        <taxon>Saccharomycotina</taxon>
        <taxon>Pichiomycetes</taxon>
        <taxon>Pichiales</taxon>
        <taxon>Pichiaceae</taxon>
        <taxon>Pichia</taxon>
    </lineage>
</organism>
<feature type="compositionally biased region" description="Acidic residues" evidence="3">
    <location>
        <begin position="647"/>
        <end position="657"/>
    </location>
</feature>
<feature type="region of interest" description="Disordered" evidence="3">
    <location>
        <begin position="26"/>
        <end position="58"/>
    </location>
</feature>
<dbReference type="Gene3D" id="1.10.840.10">
    <property type="entry name" value="Ras guanine-nucleotide exchange factors catalytic domain"/>
    <property type="match status" value="1"/>
</dbReference>
<feature type="domain" description="N-terminal Ras-GEF" evidence="5">
    <location>
        <begin position="98"/>
        <end position="228"/>
    </location>
</feature>
<gene>
    <name evidence="6" type="ORF">DAPK24_012080</name>
</gene>
<keyword evidence="1 2" id="KW-0344">Guanine-nucleotide releasing factor</keyword>
<dbReference type="InterPro" id="IPR000651">
    <property type="entry name" value="Ras-like_Gua-exchang_fac_N"/>
</dbReference>
<evidence type="ECO:0000256" key="3">
    <source>
        <dbReference type="SAM" id="MobiDB-lite"/>
    </source>
</evidence>
<feature type="region of interest" description="Disordered" evidence="3">
    <location>
        <begin position="323"/>
        <end position="355"/>
    </location>
</feature>
<keyword evidence="7" id="KW-1185">Reference proteome</keyword>
<evidence type="ECO:0000259" key="5">
    <source>
        <dbReference type="PROSITE" id="PS50212"/>
    </source>
</evidence>
<dbReference type="InterPro" id="IPR023578">
    <property type="entry name" value="Ras_GEF_dom_sf"/>
</dbReference>
<dbReference type="CDD" id="cd06224">
    <property type="entry name" value="REM"/>
    <property type="match status" value="1"/>
</dbReference>
<feature type="region of interest" description="Disordered" evidence="3">
    <location>
        <begin position="880"/>
        <end position="914"/>
    </location>
</feature>
<dbReference type="Gene3D" id="1.20.870.10">
    <property type="entry name" value="Son of sevenless (SoS) protein Chain: S domain 1"/>
    <property type="match status" value="1"/>
</dbReference>
<feature type="compositionally biased region" description="Basic and acidic residues" evidence="3">
    <location>
        <begin position="498"/>
        <end position="518"/>
    </location>
</feature>
<dbReference type="PANTHER" id="PTHR23113">
    <property type="entry name" value="GUANINE NUCLEOTIDE EXCHANGE FACTOR"/>
    <property type="match status" value="1"/>
</dbReference>
<protein>
    <submittedName>
        <fullName evidence="6">Mitotic regulator</fullName>
    </submittedName>
</protein>
<dbReference type="Proteomes" id="UP001378960">
    <property type="component" value="Unassembled WGS sequence"/>
</dbReference>
<feature type="domain" description="Ras-GEF" evidence="4">
    <location>
        <begin position="1168"/>
        <end position="1426"/>
    </location>
</feature>
<reference evidence="6 7" key="1">
    <citation type="journal article" date="2023" name="Elife">
        <title>Identification of key yeast species and microbe-microbe interactions impacting larval growth of Drosophila in the wild.</title>
        <authorList>
            <person name="Mure A."/>
            <person name="Sugiura Y."/>
            <person name="Maeda R."/>
            <person name="Honda K."/>
            <person name="Sakurai N."/>
            <person name="Takahashi Y."/>
            <person name="Watada M."/>
            <person name="Katoh T."/>
            <person name="Gotoh A."/>
            <person name="Gotoh Y."/>
            <person name="Taniguchi I."/>
            <person name="Nakamura K."/>
            <person name="Hayashi T."/>
            <person name="Katayama T."/>
            <person name="Uemura T."/>
            <person name="Hattori Y."/>
        </authorList>
    </citation>
    <scope>NUCLEOTIDE SEQUENCE [LARGE SCALE GENOMIC DNA]</scope>
    <source>
        <strain evidence="6 7">PK-24</strain>
    </source>
</reference>
<evidence type="ECO:0000256" key="2">
    <source>
        <dbReference type="PROSITE-ProRule" id="PRU00168"/>
    </source>
</evidence>
<feature type="region of interest" description="Disordered" evidence="3">
    <location>
        <begin position="643"/>
        <end position="678"/>
    </location>
</feature>
<evidence type="ECO:0000256" key="1">
    <source>
        <dbReference type="ARBA" id="ARBA00022658"/>
    </source>
</evidence>
<accession>A0AAV5R095</accession>
<evidence type="ECO:0000259" key="4">
    <source>
        <dbReference type="PROSITE" id="PS50009"/>
    </source>
</evidence>
<feature type="compositionally biased region" description="Acidic residues" evidence="3">
    <location>
        <begin position="890"/>
        <end position="900"/>
    </location>
</feature>
<dbReference type="Pfam" id="PF00617">
    <property type="entry name" value="RasGEF"/>
    <property type="match status" value="1"/>
</dbReference>
<dbReference type="PANTHER" id="PTHR23113:SF363">
    <property type="entry name" value="PROTEIN SON OF SEVENLESS"/>
    <property type="match status" value="1"/>
</dbReference>
<proteinExistence type="predicted"/>
<dbReference type="InterPro" id="IPR008937">
    <property type="entry name" value="Ras-like_GEF"/>
</dbReference>
<feature type="compositionally biased region" description="Low complexity" evidence="3">
    <location>
        <begin position="338"/>
        <end position="354"/>
    </location>
</feature>
<evidence type="ECO:0000313" key="7">
    <source>
        <dbReference type="Proteomes" id="UP001378960"/>
    </source>
</evidence>
<dbReference type="GO" id="GO:0005886">
    <property type="term" value="C:plasma membrane"/>
    <property type="evidence" value="ECO:0007669"/>
    <property type="project" value="TreeGrafter"/>
</dbReference>
<sequence>MSEDTVPITSSPIVMDRVFSSSTLTSNMSFSDDQNDNDQNDYNDNDYNDNDNDYTNTSLSDDQLDMQQLLKNFQDNEPIFDNELLYPTPKESIIVHFKDNQLITGTVESLITYMTSPFILNYQFLIDFFLTFRSYIDSLPLLELLLCRLSWCLKKSLSNDLNEMEIGKLVLIRTFVTIRHWLLNHFQDDFINNLTLRTLFANTINELPKYKEFIGNGNEISNLQSKIIKDLKKNYLTLSKIYWNSKIDNVEDIDDILNYKLSSYEDFDNSRLSVLGISQLYDPSSRRSTLLNMLENPNINNSQSNLLNDTSDRENPLENYLKRQNRQNNSRMERNNHNRNNSRNNNNHNNNNENLILFPKDSINALDLKKFKSSSTTFDSSSIDQLYSSITESNSKNGFISLNKHKSGSLNLNGFSISGNIEIFNDSKINKIESLVNELPKRKINKHMEKESEPEPEMKKTKVEIKTLNKSNKVADIKENQKKPKKKGFLKQLFTHNNSKDTKENKENEPLIKRKEPIQQKPIIKGNKSPKKPAISDMIKDLEDKILINDSKIDYLEEIVIRDYKIMISKPNFRKRYSKQIKTSNRKSILSMGFDLTDNESKFDPNDSPIKINKNKYYEGQLENSMNIRQINQNTVNEEFSRVNNENEVEEEEEYNNDENHQDDVKSFQTPPNTTNWSDSMIINDSTNLNTKNEFIDMGLINRNSTKSLSRPNTNTNIRKSFHNLPNSTTISTSSKRNKYNSDPNLLMKQTIIKSGFINILNSSVNNTNISYESFSYNYDSYSLGTGVFANNVNNFNNQLNITGNNNISNNNSSTAHNSMRYSVNIIGGRNSIVSNRSYITYDSEFSSSSKVFRNNNNNEFDNKLRKKGAVLNLRNENDDVINNDLNNDVNDDGYEDEDISNNYDNDNSLDDESNLETESNINIDNLKYIQELPFFDNNIEQNRIIKKSGISILPSPTASQTCYNDFSQKDINELANLPDEKINDDPLNYTLSKLRGDRKQPTVIIGLNDDVKLDEAEIHRKHAVAVVCQSPTKKQPIMSNINDTLHDYYQSSDNDTNEEIILENRIKDLYISANPNDTDNRRPSLCSNNKLEMNMISTQSFSKMRDNGSIHTKVSTGKLLRNDSERSMFDIQSLFATPKGLDNITPLIPIIDVINNELHIPFIFKYDSDILAKQMTLIERDIVSEVEWKELINLKWNQPLTPYNSWLKLLVDISDKSGLELITLRFNLVNNWIISEVLLCKNIILRILTITRFIQLAIKCREYQNYGTLFQIMLALNSDVMKELKSTWIRIDPLTILKFKELKDLTSPINNFKNYRDEIEKIKPSKGFIPFLPLSLSDLTMYSEMPTIISSNNGDLSTELDSLDGFGSESVINYELVNFEKFTITGETVKKTLRHIEWSKFYNFEKNDEVISKCLYISSLSEEDMEKCLIEIGDNNV</sequence>
<dbReference type="PROSITE" id="PS50212">
    <property type="entry name" value="RASGEF_NTER"/>
    <property type="match status" value="1"/>
</dbReference>
<comment type="caution">
    <text evidence="6">The sequence shown here is derived from an EMBL/GenBank/DDBJ whole genome shotgun (WGS) entry which is preliminary data.</text>
</comment>
<dbReference type="Pfam" id="PF00618">
    <property type="entry name" value="RasGEF_N"/>
    <property type="match status" value="1"/>
</dbReference>
<feature type="compositionally biased region" description="Acidic residues" evidence="3">
    <location>
        <begin position="33"/>
        <end position="52"/>
    </location>
</feature>
<feature type="region of interest" description="Disordered" evidence="3">
    <location>
        <begin position="479"/>
        <end position="518"/>
    </location>
</feature>
<name>A0AAV5R095_PICKL</name>
<dbReference type="EMBL" id="BTGB01000001">
    <property type="protein sequence ID" value="GMM44633.1"/>
    <property type="molecule type" value="Genomic_DNA"/>
</dbReference>
<dbReference type="InterPro" id="IPR001895">
    <property type="entry name" value="RASGEF_cat_dom"/>
</dbReference>
<dbReference type="GO" id="GO:0005085">
    <property type="term" value="F:guanyl-nucleotide exchange factor activity"/>
    <property type="evidence" value="ECO:0007669"/>
    <property type="project" value="UniProtKB-KW"/>
</dbReference>
<dbReference type="GO" id="GO:0007265">
    <property type="term" value="P:Ras protein signal transduction"/>
    <property type="evidence" value="ECO:0007669"/>
    <property type="project" value="TreeGrafter"/>
</dbReference>
<evidence type="ECO:0000313" key="6">
    <source>
        <dbReference type="EMBL" id="GMM44633.1"/>
    </source>
</evidence>
<dbReference type="PROSITE" id="PS50009">
    <property type="entry name" value="RASGEF_CAT"/>
    <property type="match status" value="1"/>
</dbReference>